<dbReference type="Pfam" id="PF00141">
    <property type="entry name" value="peroxidase"/>
    <property type="match status" value="1"/>
</dbReference>
<evidence type="ECO:0000259" key="12">
    <source>
        <dbReference type="PROSITE" id="PS50873"/>
    </source>
</evidence>
<organism evidence="13 14">
    <name type="scientific">Stylosanthes scabra</name>
    <dbReference type="NCBI Taxonomy" id="79078"/>
    <lineage>
        <taxon>Eukaryota</taxon>
        <taxon>Viridiplantae</taxon>
        <taxon>Streptophyta</taxon>
        <taxon>Embryophyta</taxon>
        <taxon>Tracheophyta</taxon>
        <taxon>Spermatophyta</taxon>
        <taxon>Magnoliopsida</taxon>
        <taxon>eudicotyledons</taxon>
        <taxon>Gunneridae</taxon>
        <taxon>Pentapetalae</taxon>
        <taxon>rosids</taxon>
        <taxon>fabids</taxon>
        <taxon>Fabales</taxon>
        <taxon>Fabaceae</taxon>
        <taxon>Papilionoideae</taxon>
        <taxon>50 kb inversion clade</taxon>
        <taxon>dalbergioids sensu lato</taxon>
        <taxon>Dalbergieae</taxon>
        <taxon>Pterocarpus clade</taxon>
        <taxon>Stylosanthes</taxon>
    </lineage>
</organism>
<evidence type="ECO:0000256" key="3">
    <source>
        <dbReference type="ARBA" id="ARBA00001970"/>
    </source>
</evidence>
<evidence type="ECO:0000256" key="6">
    <source>
        <dbReference type="ARBA" id="ARBA00022559"/>
    </source>
</evidence>
<dbReference type="SUPFAM" id="SSF48113">
    <property type="entry name" value="Heme-dependent peroxidases"/>
    <property type="match status" value="1"/>
</dbReference>
<comment type="caution">
    <text evidence="13">The sequence shown here is derived from an EMBL/GenBank/DDBJ whole genome shotgun (WGS) entry which is preliminary data.</text>
</comment>
<dbReference type="GO" id="GO:0140825">
    <property type="term" value="F:lactoperoxidase activity"/>
    <property type="evidence" value="ECO:0007669"/>
    <property type="project" value="UniProtKB-EC"/>
</dbReference>
<evidence type="ECO:0000256" key="1">
    <source>
        <dbReference type="ARBA" id="ARBA00000189"/>
    </source>
</evidence>
<keyword evidence="7" id="KW-0349">Heme</keyword>
<comment type="cofactor">
    <cofactor evidence="2">
        <name>Ca(2+)</name>
        <dbReference type="ChEBI" id="CHEBI:29108"/>
    </cofactor>
</comment>
<name>A0ABU6VTR5_9FABA</name>
<comment type="catalytic activity">
    <reaction evidence="1">
        <text>2 a phenolic donor + H2O2 = 2 a phenolic radical donor + 2 H2O</text>
        <dbReference type="Rhea" id="RHEA:56136"/>
        <dbReference type="ChEBI" id="CHEBI:15377"/>
        <dbReference type="ChEBI" id="CHEBI:16240"/>
        <dbReference type="ChEBI" id="CHEBI:139520"/>
        <dbReference type="ChEBI" id="CHEBI:139521"/>
        <dbReference type="EC" id="1.11.1.7"/>
    </reaction>
</comment>
<gene>
    <name evidence="13" type="primary">PER47_4</name>
    <name evidence="13" type="ORF">PIB30_089290</name>
</gene>
<keyword evidence="9 13" id="KW-0560">Oxidoreductase</keyword>
<dbReference type="InterPro" id="IPR010255">
    <property type="entry name" value="Haem_peroxidase_sf"/>
</dbReference>
<keyword evidence="14" id="KW-1185">Reference proteome</keyword>
<dbReference type="EC" id="1.11.1.7" evidence="5"/>
<reference evidence="13 14" key="1">
    <citation type="journal article" date="2023" name="Plants (Basel)">
        <title>Bridging the Gap: Combining Genomics and Transcriptomics Approaches to Understand Stylosanthes scabra, an Orphan Legume from the Brazilian Caatinga.</title>
        <authorList>
            <person name="Ferreira-Neto J.R.C."/>
            <person name="da Silva M.D."/>
            <person name="Binneck E."/>
            <person name="de Melo N.F."/>
            <person name="da Silva R.H."/>
            <person name="de Melo A.L.T.M."/>
            <person name="Pandolfi V."/>
            <person name="Bustamante F.O."/>
            <person name="Brasileiro-Vidal A.C."/>
            <person name="Benko-Iseppon A.M."/>
        </authorList>
    </citation>
    <scope>NUCLEOTIDE SEQUENCE [LARGE SCALE GENOMIC DNA]</scope>
    <source>
        <tissue evidence="13">Leaves</tissue>
    </source>
</reference>
<evidence type="ECO:0000256" key="9">
    <source>
        <dbReference type="ARBA" id="ARBA00023002"/>
    </source>
</evidence>
<dbReference type="InterPro" id="IPR019794">
    <property type="entry name" value="Peroxidases_AS"/>
</dbReference>
<evidence type="ECO:0000256" key="5">
    <source>
        <dbReference type="ARBA" id="ARBA00012313"/>
    </source>
</evidence>
<dbReference type="EMBL" id="JASCZI010152697">
    <property type="protein sequence ID" value="MED6176544.1"/>
    <property type="molecule type" value="Genomic_DNA"/>
</dbReference>
<dbReference type="PANTHER" id="PTHR31235">
    <property type="entry name" value="PEROXIDASE 25-RELATED"/>
    <property type="match status" value="1"/>
</dbReference>
<dbReference type="PROSITE" id="PS00436">
    <property type="entry name" value="PEROXIDASE_2"/>
    <property type="match status" value="1"/>
</dbReference>
<proteinExistence type="inferred from homology"/>
<sequence>MGRADDLDMNYYLFSCPFVEFVVKDIVNRALEDDPILAAALLRMHFHDCFIQGCDGSILIDSTRGNTTEKDSPANLSLRGYEIIDDIKEELERQYPGVVSCADILALAAKDAVFFAGDHFMTYQREEKME</sequence>
<evidence type="ECO:0000256" key="11">
    <source>
        <dbReference type="RuleBase" id="RU004241"/>
    </source>
</evidence>
<dbReference type="PROSITE" id="PS50873">
    <property type="entry name" value="PEROXIDASE_4"/>
    <property type="match status" value="1"/>
</dbReference>
<evidence type="ECO:0000313" key="13">
    <source>
        <dbReference type="EMBL" id="MED6176544.1"/>
    </source>
</evidence>
<keyword evidence="6 13" id="KW-0575">Peroxidase</keyword>
<dbReference type="InterPro" id="IPR000823">
    <property type="entry name" value="Peroxidase_pln"/>
</dbReference>
<keyword evidence="8" id="KW-0479">Metal-binding</keyword>
<dbReference type="Gene3D" id="1.10.520.10">
    <property type="match status" value="1"/>
</dbReference>
<feature type="domain" description="Plant heme peroxidase family profile" evidence="12">
    <location>
        <begin position="6"/>
        <end position="117"/>
    </location>
</feature>
<comment type="cofactor">
    <cofactor evidence="3">
        <name>heme b</name>
        <dbReference type="ChEBI" id="CHEBI:60344"/>
    </cofactor>
</comment>
<evidence type="ECO:0000256" key="10">
    <source>
        <dbReference type="ARBA" id="ARBA00023004"/>
    </source>
</evidence>
<evidence type="ECO:0000313" key="14">
    <source>
        <dbReference type="Proteomes" id="UP001341840"/>
    </source>
</evidence>
<evidence type="ECO:0000256" key="8">
    <source>
        <dbReference type="ARBA" id="ARBA00022723"/>
    </source>
</evidence>
<dbReference type="Proteomes" id="UP001341840">
    <property type="component" value="Unassembled WGS sequence"/>
</dbReference>
<keyword evidence="10" id="KW-0408">Iron</keyword>
<accession>A0ABU6VTR5</accession>
<protein>
    <recommendedName>
        <fullName evidence="5">peroxidase</fullName>
        <ecNumber evidence="5">1.11.1.7</ecNumber>
    </recommendedName>
</protein>
<dbReference type="PRINTS" id="PR00461">
    <property type="entry name" value="PLPEROXIDASE"/>
</dbReference>
<comment type="function">
    <text evidence="4">Removal of H(2)O(2), oxidation of toxic reductants, biosynthesis and degradation of lignin, suberization, auxin catabolism, response to environmental stresses such as wounding, pathogen attack and oxidative stress. These functions might be dependent on each isozyme/isoform in each plant tissue.</text>
</comment>
<dbReference type="PRINTS" id="PR00458">
    <property type="entry name" value="PEROXIDASE"/>
</dbReference>
<evidence type="ECO:0000256" key="7">
    <source>
        <dbReference type="ARBA" id="ARBA00022617"/>
    </source>
</evidence>
<dbReference type="InterPro" id="IPR002016">
    <property type="entry name" value="Haem_peroxidase"/>
</dbReference>
<evidence type="ECO:0000256" key="4">
    <source>
        <dbReference type="ARBA" id="ARBA00002322"/>
    </source>
</evidence>
<evidence type="ECO:0000256" key="2">
    <source>
        <dbReference type="ARBA" id="ARBA00001913"/>
    </source>
</evidence>
<comment type="similarity">
    <text evidence="11">Belongs to the peroxidase family.</text>
</comment>